<protein>
    <submittedName>
        <fullName evidence="2">Uncharacterized protein</fullName>
    </submittedName>
</protein>
<organism evidence="2 3">
    <name type="scientific">Xenopus laevis</name>
    <name type="common">African clawed frog</name>
    <dbReference type="NCBI Taxonomy" id="8355"/>
    <lineage>
        <taxon>Eukaryota</taxon>
        <taxon>Metazoa</taxon>
        <taxon>Chordata</taxon>
        <taxon>Craniata</taxon>
        <taxon>Vertebrata</taxon>
        <taxon>Euteleostomi</taxon>
        <taxon>Amphibia</taxon>
        <taxon>Batrachia</taxon>
        <taxon>Anura</taxon>
        <taxon>Pipoidea</taxon>
        <taxon>Pipidae</taxon>
        <taxon>Xenopodinae</taxon>
        <taxon>Xenopus</taxon>
        <taxon>Xenopus</taxon>
    </lineage>
</organism>
<feature type="non-terminal residue" evidence="2">
    <location>
        <position position="1"/>
    </location>
</feature>
<reference evidence="3" key="1">
    <citation type="journal article" date="2016" name="Nature">
        <title>Genome evolution in the allotetraploid frog Xenopus laevis.</title>
        <authorList>
            <person name="Session A.M."/>
            <person name="Uno Y."/>
            <person name="Kwon T."/>
            <person name="Chapman J.A."/>
            <person name="Toyoda A."/>
            <person name="Takahashi S."/>
            <person name="Fukui A."/>
            <person name="Hikosaka A."/>
            <person name="Suzuki A."/>
            <person name="Kondo M."/>
            <person name="van Heeringen S.J."/>
            <person name="Quigley I."/>
            <person name="Heinz S."/>
            <person name="Ogino H."/>
            <person name="Ochi H."/>
            <person name="Hellsten U."/>
            <person name="Lyons J.B."/>
            <person name="Simakov O."/>
            <person name="Putnam N."/>
            <person name="Stites J."/>
            <person name="Kuroki Y."/>
            <person name="Tanaka T."/>
            <person name="Michiue T."/>
            <person name="Watanabe M."/>
            <person name="Bogdanovic O."/>
            <person name="Lister R."/>
            <person name="Georgiou G."/>
            <person name="Paranjpe S.S."/>
            <person name="van Kruijsbergen I."/>
            <person name="Shu S."/>
            <person name="Carlson J."/>
            <person name="Kinoshita T."/>
            <person name="Ohta Y."/>
            <person name="Mawaribuchi S."/>
            <person name="Jenkins J."/>
            <person name="Grimwood J."/>
            <person name="Schmutz J."/>
            <person name="Mitros T."/>
            <person name="Mozaffari S.V."/>
            <person name="Suzuki Y."/>
            <person name="Haramoto Y."/>
            <person name="Yamamoto T.S."/>
            <person name="Takagi C."/>
            <person name="Heald R."/>
            <person name="Miller K."/>
            <person name="Haudenschild C."/>
            <person name="Kitzman J."/>
            <person name="Nakayama T."/>
            <person name="Izutsu Y."/>
            <person name="Robert J."/>
            <person name="Fortriede J."/>
            <person name="Burns K."/>
            <person name="Lotay V."/>
            <person name="Karimi K."/>
            <person name="Yasuoka Y."/>
            <person name="Dichmann D.S."/>
            <person name="Flajnik M.F."/>
            <person name="Houston D.W."/>
            <person name="Shendure J."/>
            <person name="DuPasquier L."/>
            <person name="Vize P.D."/>
            <person name="Zorn A.M."/>
            <person name="Ito M."/>
            <person name="Marcotte E.M."/>
            <person name="Wallingford J.B."/>
            <person name="Ito Y."/>
            <person name="Asashima M."/>
            <person name="Ueno N."/>
            <person name="Matsuda Y."/>
            <person name="Veenstra G.J."/>
            <person name="Fujiyama A."/>
            <person name="Harland R.M."/>
            <person name="Taira M."/>
            <person name="Rokhsar D.S."/>
        </authorList>
    </citation>
    <scope>NUCLEOTIDE SEQUENCE [LARGE SCALE GENOMIC DNA]</scope>
    <source>
        <strain evidence="3">J</strain>
    </source>
</reference>
<dbReference type="EMBL" id="CM004469">
    <property type="protein sequence ID" value="OCT91756.1"/>
    <property type="molecule type" value="Genomic_DNA"/>
</dbReference>
<evidence type="ECO:0000256" key="1">
    <source>
        <dbReference type="SAM" id="MobiDB-lite"/>
    </source>
</evidence>
<gene>
    <name evidence="2" type="ORF">XELAEV_18014821mg</name>
</gene>
<proteinExistence type="predicted"/>
<name>A0A974HVS4_XENLA</name>
<feature type="region of interest" description="Disordered" evidence="1">
    <location>
        <begin position="28"/>
        <end position="57"/>
    </location>
</feature>
<evidence type="ECO:0000313" key="3">
    <source>
        <dbReference type="Proteomes" id="UP000694892"/>
    </source>
</evidence>
<accession>A0A974HVS4</accession>
<dbReference type="Proteomes" id="UP000694892">
    <property type="component" value="Chromosome 2S"/>
</dbReference>
<dbReference type="AlphaFoldDB" id="A0A974HVS4"/>
<evidence type="ECO:0000313" key="2">
    <source>
        <dbReference type="EMBL" id="OCT91756.1"/>
    </source>
</evidence>
<sequence>IGKIPVLSTIEVGQHWSIVWSIRCRPREPEPERRGNTRTWAEEAQGEKINRSRNSARQVEKGKSVGSLERGLAALVFLFKLRDWEDYTKAFETGELVSQVRINWGVLSMGDITMEEHGVQIWLRWAAQRAAVQRAGMQLGFPEDQLAIKWFGFGELLWHRVMDKVLGLSTVEIHPDILVFHAGGNDMGVMAQRFGEGYETGCE</sequence>